<dbReference type="SUPFAM" id="SSF53613">
    <property type="entry name" value="Ribokinase-like"/>
    <property type="match status" value="1"/>
</dbReference>
<feature type="active site" description="Proton acceptor" evidence="9">
    <location>
        <position position="255"/>
    </location>
</feature>
<dbReference type="InterPro" id="IPR029056">
    <property type="entry name" value="Ribokinase-like"/>
</dbReference>
<dbReference type="GO" id="GO:0004747">
    <property type="term" value="F:ribokinase activity"/>
    <property type="evidence" value="ECO:0007669"/>
    <property type="project" value="UniProtKB-EC"/>
</dbReference>
<feature type="binding site" evidence="9">
    <location>
        <position position="288"/>
    </location>
    <ligand>
        <name>K(+)</name>
        <dbReference type="ChEBI" id="CHEBI:29103"/>
    </ligand>
</feature>
<evidence type="ECO:0000256" key="7">
    <source>
        <dbReference type="ARBA" id="ARBA00022958"/>
    </source>
</evidence>
<comment type="cofactor">
    <cofactor evidence="9">
        <name>Mg(2+)</name>
        <dbReference type="ChEBI" id="CHEBI:18420"/>
    </cofactor>
</comment>
<keyword evidence="4 9" id="KW-0418">Kinase</keyword>
<feature type="binding site" evidence="9">
    <location>
        <position position="251"/>
    </location>
    <ligand>
        <name>K(+)</name>
        <dbReference type="ChEBI" id="CHEBI:29103"/>
    </ligand>
</feature>
<feature type="binding site" evidence="9">
    <location>
        <position position="285"/>
    </location>
    <ligand>
        <name>K(+)</name>
        <dbReference type="ChEBI" id="CHEBI:29103"/>
    </ligand>
</feature>
<keyword evidence="6 9" id="KW-0460">Magnesium</keyword>
<keyword evidence="3 9" id="KW-0547">Nucleotide-binding</keyword>
<protein>
    <recommendedName>
        <fullName evidence="9">Deoxyribokinase</fullName>
        <shortName evidence="9">dRK</shortName>
        <ecNumber evidence="9">2.7.1.229</ecNumber>
    </recommendedName>
    <alternativeName>
        <fullName evidence="9">ATP:2-deoxy-D-ribose 5-phosphotransferase</fullName>
    </alternativeName>
</protein>
<comment type="subunit">
    <text evidence="9">Homodimer.</text>
</comment>
<feature type="binding site" evidence="9">
    <location>
        <position position="279"/>
    </location>
    <ligand>
        <name>ATP</name>
        <dbReference type="ChEBI" id="CHEBI:30616"/>
    </ligand>
</feature>
<evidence type="ECO:0000256" key="8">
    <source>
        <dbReference type="ARBA" id="ARBA00023277"/>
    </source>
</evidence>
<keyword evidence="9" id="KW-0963">Cytoplasm</keyword>
<feature type="binding site" evidence="9">
    <location>
        <position position="249"/>
    </location>
    <ligand>
        <name>K(+)</name>
        <dbReference type="ChEBI" id="CHEBI:29103"/>
    </ligand>
</feature>
<feature type="binding site" evidence="9">
    <location>
        <position position="187"/>
    </location>
    <ligand>
        <name>ATP</name>
        <dbReference type="ChEBI" id="CHEBI:30616"/>
    </ligand>
</feature>
<feature type="binding site" evidence="9">
    <location>
        <begin position="42"/>
        <end position="46"/>
    </location>
    <ligand>
        <name>substrate</name>
    </ligand>
</feature>
<evidence type="ECO:0000259" key="10">
    <source>
        <dbReference type="Pfam" id="PF00294"/>
    </source>
</evidence>
<comment type="caution">
    <text evidence="11">The sequence shown here is derived from an EMBL/GenBank/DDBJ whole genome shotgun (WGS) entry which is preliminary data.</text>
</comment>
<dbReference type="HAMAP" id="MF_01987">
    <property type="entry name" value="Ribokinase"/>
    <property type="match status" value="1"/>
</dbReference>
<dbReference type="RefSeq" id="WP_268917888.1">
    <property type="nucleotide sequence ID" value="NZ_JAPTMY010000023.1"/>
</dbReference>
<feature type="binding site" evidence="9">
    <location>
        <begin position="14"/>
        <end position="16"/>
    </location>
    <ligand>
        <name>substrate</name>
    </ligand>
</feature>
<feature type="binding site" evidence="9">
    <location>
        <position position="294"/>
    </location>
    <ligand>
        <name>K(+)</name>
        <dbReference type="ChEBI" id="CHEBI:29103"/>
    </ligand>
</feature>
<evidence type="ECO:0000256" key="3">
    <source>
        <dbReference type="ARBA" id="ARBA00022741"/>
    </source>
</evidence>
<evidence type="ECO:0000256" key="4">
    <source>
        <dbReference type="ARBA" id="ARBA00022777"/>
    </source>
</evidence>
<dbReference type="Pfam" id="PF00294">
    <property type="entry name" value="PfkB"/>
    <property type="match status" value="1"/>
</dbReference>
<gene>
    <name evidence="11" type="primary">rbsK</name>
    <name evidence="9" type="synonym">deoK</name>
    <name evidence="11" type="ORF">OHJ16_10745</name>
</gene>
<organism evidence="11 12">
    <name type="scientific">Actinomyces israelii</name>
    <dbReference type="NCBI Taxonomy" id="1659"/>
    <lineage>
        <taxon>Bacteria</taxon>
        <taxon>Bacillati</taxon>
        <taxon>Actinomycetota</taxon>
        <taxon>Actinomycetes</taxon>
        <taxon>Actinomycetales</taxon>
        <taxon>Actinomycetaceae</taxon>
        <taxon>Actinomyces</taxon>
    </lineage>
</organism>
<evidence type="ECO:0000256" key="5">
    <source>
        <dbReference type="ARBA" id="ARBA00022840"/>
    </source>
</evidence>
<feature type="domain" description="Carbohydrate kinase PfkB" evidence="10">
    <location>
        <begin position="6"/>
        <end position="295"/>
    </location>
</feature>
<dbReference type="InterPro" id="IPR011877">
    <property type="entry name" value="Ribokinase"/>
</dbReference>
<keyword evidence="1 9" id="KW-0808">Transferase</keyword>
<dbReference type="CDD" id="cd01174">
    <property type="entry name" value="ribokinase"/>
    <property type="match status" value="1"/>
</dbReference>
<evidence type="ECO:0000313" key="12">
    <source>
        <dbReference type="Proteomes" id="UP001072034"/>
    </source>
</evidence>
<dbReference type="EC" id="2.7.1.229" evidence="9"/>
<dbReference type="Gene3D" id="3.40.1190.20">
    <property type="match status" value="1"/>
</dbReference>
<dbReference type="PANTHER" id="PTHR10584">
    <property type="entry name" value="SUGAR KINASE"/>
    <property type="match status" value="1"/>
</dbReference>
<comment type="similarity">
    <text evidence="9">Belongs to the carbohydrate kinase PfkB family. Deoxyribokinase subfamily.</text>
</comment>
<evidence type="ECO:0000313" key="11">
    <source>
        <dbReference type="EMBL" id="MCZ0858520.1"/>
    </source>
</evidence>
<evidence type="ECO:0000256" key="2">
    <source>
        <dbReference type="ARBA" id="ARBA00022723"/>
    </source>
</evidence>
<keyword evidence="5 9" id="KW-0067">ATP-binding</keyword>
<proteinExistence type="inferred from homology"/>
<dbReference type="PANTHER" id="PTHR10584:SF166">
    <property type="entry name" value="RIBOKINASE"/>
    <property type="match status" value="1"/>
</dbReference>
<dbReference type="InterPro" id="IPR011611">
    <property type="entry name" value="PfkB_dom"/>
</dbReference>
<keyword evidence="2 9" id="KW-0479">Metal-binding</keyword>
<feature type="binding site" evidence="9">
    <location>
        <begin position="254"/>
        <end position="255"/>
    </location>
    <ligand>
        <name>ATP</name>
        <dbReference type="ChEBI" id="CHEBI:30616"/>
    </ligand>
</feature>
<keyword evidence="7 9" id="KW-0630">Potassium</keyword>
<reference evidence="11" key="1">
    <citation type="submission" date="2022-10" db="EMBL/GenBank/DDBJ databases">
        <title>Genome sequence of Actinomyces israelii ATCC 10048.</title>
        <authorList>
            <person name="Watt R.M."/>
            <person name="Tong W.M."/>
        </authorList>
    </citation>
    <scope>NUCLEOTIDE SEQUENCE</scope>
    <source>
        <strain evidence="11">ATCC 10048</strain>
    </source>
</reference>
<evidence type="ECO:0000256" key="1">
    <source>
        <dbReference type="ARBA" id="ARBA00022679"/>
    </source>
</evidence>
<name>A0ABT4I9W7_9ACTO</name>
<dbReference type="Proteomes" id="UP001072034">
    <property type="component" value="Unassembled WGS sequence"/>
</dbReference>
<evidence type="ECO:0000256" key="9">
    <source>
        <dbReference type="HAMAP-Rule" id="MF_01987"/>
    </source>
</evidence>
<comment type="subcellular location">
    <subcellularLocation>
        <location evidence="9">Cytoplasm</location>
    </subcellularLocation>
</comment>
<keyword evidence="12" id="KW-1185">Reference proteome</keyword>
<feature type="binding site" evidence="9">
    <location>
        <begin position="223"/>
        <end position="228"/>
    </location>
    <ligand>
        <name>ATP</name>
        <dbReference type="ChEBI" id="CHEBI:30616"/>
    </ligand>
</feature>
<feature type="binding site" evidence="9">
    <location>
        <position position="142"/>
    </location>
    <ligand>
        <name>substrate</name>
    </ligand>
</feature>
<dbReference type="EMBL" id="JAPTMY010000023">
    <property type="protein sequence ID" value="MCZ0858520.1"/>
    <property type="molecule type" value="Genomic_DNA"/>
</dbReference>
<comment type="function">
    <text evidence="9">Catalyzes the ATP-dependent phosphorylation of 2-deoxy-D-ribose to 2-deoxy-D-ribose 5-phosphate (dRib-5P), allowing the use of deoxyribose as the sole carbon source.</text>
</comment>
<feature type="binding site" evidence="9">
    <location>
        <position position="290"/>
    </location>
    <ligand>
        <name>K(+)</name>
        <dbReference type="ChEBI" id="CHEBI:29103"/>
    </ligand>
</feature>
<comment type="catalytic activity">
    <reaction evidence="9">
        <text>2-deoxy-D-ribose + ATP = 2-deoxy-D-ribose 5-phosphate + ADP + H(+)</text>
        <dbReference type="Rhea" id="RHEA:30871"/>
        <dbReference type="ChEBI" id="CHEBI:15378"/>
        <dbReference type="ChEBI" id="CHEBI:30616"/>
        <dbReference type="ChEBI" id="CHEBI:62877"/>
        <dbReference type="ChEBI" id="CHEBI:90761"/>
        <dbReference type="ChEBI" id="CHEBI:456216"/>
        <dbReference type="EC" id="2.7.1.229"/>
    </reaction>
</comment>
<dbReference type="PRINTS" id="PR00990">
    <property type="entry name" value="RIBOKINASE"/>
</dbReference>
<dbReference type="NCBIfam" id="TIGR02152">
    <property type="entry name" value="D_ribokin_bact"/>
    <property type="match status" value="1"/>
</dbReference>
<sequence>MRRQPEIAVIGSNMVDLITYIRRMPQEGETLEAPDFAMGCGGKGANQAVAAARLGSEVLMVTRVGNDVFAANTIENFARNGINTTYVMSTEATSGVAPIFVDEESRNSILIVKGANGFLTPEDVAAAEKDIARCRLIVLQLEIPLETVYAAVELGRRLGVPVLLNPAPAQPDLVLERVKGCDYLVPNESELSLLTGMPVDTLDDIRKAAGVLLRAGVRHVIVTLGARGALWLTEGREHLIDGIEVDALDTTGAGDAFIGCFSHTLVQTGDVLTALRRANRYSADSVTRRGTQTSYATAESFALLLEDSDAG</sequence>
<accession>A0ABT4I9W7</accession>
<dbReference type="InterPro" id="IPR002139">
    <property type="entry name" value="Ribo/fructo_kinase"/>
</dbReference>
<feature type="binding site" evidence="9">
    <location>
        <position position="255"/>
    </location>
    <ligand>
        <name>substrate</name>
    </ligand>
</feature>
<evidence type="ECO:0000256" key="6">
    <source>
        <dbReference type="ARBA" id="ARBA00022842"/>
    </source>
</evidence>
<keyword evidence="8 9" id="KW-0119">Carbohydrate metabolism</keyword>
<feature type="site" description="Important for substrate specificity" evidence="9">
    <location>
        <position position="14"/>
    </location>
</feature>